<keyword evidence="2" id="KW-1185">Reference proteome</keyword>
<evidence type="ECO:0000313" key="2">
    <source>
        <dbReference type="Proteomes" id="UP001501358"/>
    </source>
</evidence>
<evidence type="ECO:0008006" key="3">
    <source>
        <dbReference type="Google" id="ProtNLM"/>
    </source>
</evidence>
<dbReference type="EMBL" id="BAAATA010000028">
    <property type="protein sequence ID" value="GAA2500555.1"/>
    <property type="molecule type" value="Genomic_DNA"/>
</dbReference>
<dbReference type="RefSeq" id="WP_344384674.1">
    <property type="nucleotide sequence ID" value="NZ_BAAATA010000028.1"/>
</dbReference>
<reference evidence="2" key="1">
    <citation type="journal article" date="2019" name="Int. J. Syst. Evol. Microbiol.">
        <title>The Global Catalogue of Microorganisms (GCM) 10K type strain sequencing project: providing services to taxonomists for standard genome sequencing and annotation.</title>
        <authorList>
            <consortium name="The Broad Institute Genomics Platform"/>
            <consortium name="The Broad Institute Genome Sequencing Center for Infectious Disease"/>
            <person name="Wu L."/>
            <person name="Ma J."/>
        </authorList>
    </citation>
    <scope>NUCLEOTIDE SEQUENCE [LARGE SCALE GENOMIC DNA]</scope>
    <source>
        <strain evidence="2">JCM 6307</strain>
    </source>
</reference>
<evidence type="ECO:0000313" key="1">
    <source>
        <dbReference type="EMBL" id="GAA2500555.1"/>
    </source>
</evidence>
<dbReference type="Pfam" id="PF12686">
    <property type="entry name" value="DUF3800"/>
    <property type="match status" value="1"/>
</dbReference>
<gene>
    <name evidence="1" type="ORF">GCM10010406_41320</name>
</gene>
<dbReference type="Proteomes" id="UP001501358">
    <property type="component" value="Unassembled WGS sequence"/>
</dbReference>
<protein>
    <recommendedName>
        <fullName evidence="3">DUF3800 domain-containing protein</fullName>
    </recommendedName>
</protein>
<dbReference type="InterPro" id="IPR024524">
    <property type="entry name" value="DUF3800"/>
</dbReference>
<accession>A0ABP5ZNA9</accession>
<name>A0ABP5ZNA9_9ACTN</name>
<sequence length="283" mass="31235">MRLIFIDDSKTRDCPREHLGELVSVGAVFVPDQAVKPFAEDLDRIRQDLGVPEGEEIKWKPSRGSFLYSAGGEVNGELRKRMLEAARDRGITSAVVLWDRGHKNLPQEQIEPKILEWLYQRIEMHLNDHDDVGMIIADKPGGGPKQESKWLADSLRLTQEGAAYVPAERVVLPMVTAPSDHIPHLQLADIVVAGTTAAVAGRPAGLKLAPLLNELAHKRSQGLAGGAGIVLWPKEIRDLHWWVFKENHYIKGNGILFLPTGVTKGGLNLWTYSCSDGLGKTLP</sequence>
<proteinExistence type="predicted"/>
<comment type="caution">
    <text evidence="1">The sequence shown here is derived from an EMBL/GenBank/DDBJ whole genome shotgun (WGS) entry which is preliminary data.</text>
</comment>
<organism evidence="1 2">
    <name type="scientific">Streptomyces thermolineatus</name>
    <dbReference type="NCBI Taxonomy" id="44033"/>
    <lineage>
        <taxon>Bacteria</taxon>
        <taxon>Bacillati</taxon>
        <taxon>Actinomycetota</taxon>
        <taxon>Actinomycetes</taxon>
        <taxon>Kitasatosporales</taxon>
        <taxon>Streptomycetaceae</taxon>
        <taxon>Streptomyces</taxon>
    </lineage>
</organism>